<dbReference type="Gene3D" id="2.60.40.10">
    <property type="entry name" value="Immunoglobulins"/>
    <property type="match status" value="4"/>
</dbReference>
<feature type="region of interest" description="Disordered" evidence="2">
    <location>
        <begin position="39"/>
        <end position="153"/>
    </location>
</feature>
<evidence type="ECO:0000256" key="2">
    <source>
        <dbReference type="SAM" id="MobiDB-lite"/>
    </source>
</evidence>
<dbReference type="RefSeq" id="WP_137639050.1">
    <property type="nucleotide sequence ID" value="NZ_BJDK01000002.1"/>
</dbReference>
<gene>
    <name evidence="6" type="ORF">ACFP3T_02850</name>
</gene>
<keyword evidence="3" id="KW-1133">Transmembrane helix</keyword>
<evidence type="ECO:0000313" key="7">
    <source>
        <dbReference type="Proteomes" id="UP001596253"/>
    </source>
</evidence>
<feature type="compositionally biased region" description="Pro residues" evidence="2">
    <location>
        <begin position="1073"/>
        <end position="1087"/>
    </location>
</feature>
<feature type="compositionally biased region" description="Basic and acidic residues" evidence="2">
    <location>
        <begin position="137"/>
        <end position="153"/>
    </location>
</feature>
<dbReference type="Gene3D" id="3.80.10.10">
    <property type="entry name" value="Ribonuclease Inhibitor"/>
    <property type="match status" value="1"/>
</dbReference>
<feature type="compositionally biased region" description="Low complexity" evidence="2">
    <location>
        <begin position="39"/>
        <end position="65"/>
    </location>
</feature>
<evidence type="ECO:0000256" key="4">
    <source>
        <dbReference type="SAM" id="SignalP"/>
    </source>
</evidence>
<dbReference type="InterPro" id="IPR013783">
    <property type="entry name" value="Ig-like_fold"/>
</dbReference>
<name>A0ABW1R2I7_9LACO</name>
<dbReference type="InterPro" id="IPR032675">
    <property type="entry name" value="LRR_dom_sf"/>
</dbReference>
<keyword evidence="1 4" id="KW-0732">Signal</keyword>
<dbReference type="Pfam" id="PF07523">
    <property type="entry name" value="Big_3"/>
    <property type="match status" value="4"/>
</dbReference>
<feature type="domain" description="Ig-like" evidence="5">
    <location>
        <begin position="837"/>
        <end position="908"/>
    </location>
</feature>
<dbReference type="InterPro" id="IPR022038">
    <property type="entry name" value="Ig-like_bact"/>
</dbReference>
<evidence type="ECO:0000313" key="6">
    <source>
        <dbReference type="EMBL" id="MFC6163610.1"/>
    </source>
</evidence>
<evidence type="ECO:0000256" key="1">
    <source>
        <dbReference type="ARBA" id="ARBA00022729"/>
    </source>
</evidence>
<feature type="domain" description="Ig-like" evidence="5">
    <location>
        <begin position="993"/>
        <end position="1059"/>
    </location>
</feature>
<protein>
    <submittedName>
        <fullName evidence="6">Bacterial Ig-like domain-containing protein</fullName>
    </submittedName>
</protein>
<dbReference type="InterPro" id="IPR005046">
    <property type="entry name" value="DUF285"/>
</dbReference>
<dbReference type="InterPro" id="IPR022263">
    <property type="entry name" value="KxYKxGKxW"/>
</dbReference>
<evidence type="ECO:0000256" key="3">
    <source>
        <dbReference type="SAM" id="Phobius"/>
    </source>
</evidence>
<keyword evidence="3" id="KW-0812">Transmembrane</keyword>
<proteinExistence type="predicted"/>
<dbReference type="Pfam" id="PF19258">
    <property type="entry name" value="KxYKxGKxW_sig"/>
    <property type="match status" value="1"/>
</dbReference>
<organism evidence="6 7">
    <name type="scientific">Lactiplantibacillus dongliensis</name>
    <dbReference type="NCBI Taxonomy" id="2559919"/>
    <lineage>
        <taxon>Bacteria</taxon>
        <taxon>Bacillati</taxon>
        <taxon>Bacillota</taxon>
        <taxon>Bacilli</taxon>
        <taxon>Lactobacillales</taxon>
        <taxon>Lactobacillaceae</taxon>
        <taxon>Lactiplantibacillus</taxon>
    </lineage>
</organism>
<feature type="domain" description="Ig-like" evidence="5">
    <location>
        <begin position="915"/>
        <end position="981"/>
    </location>
</feature>
<dbReference type="Proteomes" id="UP001596253">
    <property type="component" value="Unassembled WGS sequence"/>
</dbReference>
<dbReference type="SUPFAM" id="SSF52058">
    <property type="entry name" value="L domain-like"/>
    <property type="match status" value="1"/>
</dbReference>
<dbReference type="EMBL" id="JBHSSD010000009">
    <property type="protein sequence ID" value="MFC6163610.1"/>
    <property type="molecule type" value="Genomic_DNA"/>
</dbReference>
<sequence length="1205" mass="132747">MKVATDTNIHYKMYKKGRFWLFTSLSLLIWQSASLNVQADTNDTDSTTTITSATTTDTSYQTDTAVPLSRTPQESGPKSEPSAPATEEDQLQFSSTTDPSTKSETIVDEQKTEEPIPTETAKEHSNTSNSESMTPPIKEKLASETTDTSKIKPANIKDDVETIAIGKNESANSFRVKTNFTKSPVNNQLSNTANYKNFTVSYTPAIEQIKATTIADLPIADTDYAGYHDETNLDSGIYGDPHTGSEWWVDQDQILHLGAGTLPATEVSSVLNDDGVPQFGTIPWFLGELKLPNKPFYKIKNVILEGTVIAEKDVSGLFSHLPDATSIQNLNYLDTSQVSNFSYLFFDYRGENLDVSNFKTANATTMQSMFHWCFRLNSLNLTSFDTHKVTSMSGMFAGDEKLTTLDLSNFDTSNVTDMSLMFARCAGLENLNVSSFNTEKVTDMSMQFWYTGLSDLNLSNFKSTSLTQAAGMFATSFATSLDLSGFDMHNVQVINTTNFPMFFQNAYLKTITLNPNFKLELADGSNANLGSDKDANLMYTDNWLNTTTNISYSSSELMKQYGPDSTIDQTYTYTRHKWVDAKDLTLYVGPKTTWQPADNLISAAIPDGTQVSVEKLKPTIVDEKGNILANIDLTVPNKIYKITYHDMFNYFPTDITAQIHVIQSAAQVSGTDLSINLGDQWRPTDNLTKIVDVDGQTRIDLTEQNVTAKVDTNQLGTYYVSYHLFDSAENIIPMVNSTGDAIDSNGFKVIVCGIQLKDNQIAVKTTDNWQAATNLKRALDQKGNDITNQVTFEMRNNDDDQLTTTLTKPGTYTVSYSYNGLPTVQVQVSVTSKATISVKNSTLRYADKWDPQANFVAATDVNGKKLSLNQLSYPTDAVDTTKPGKYLVTYRYLDAVGNETTATATVTVQSPVTITTKDSYLTVGESWQPQDNFVSATDENNQSIAFSQLKITTTGVNTNQPGNYLVTYSYHDAMENETTASAVVTVQAPTTISAKNSTLTIGDSWQPQDNFINAIDKNGQKVKFSEIKVTTDGVDTTSAGNYLVTYSYGKATTTVTITVLAAETPDRPDPEQPPKPVLPVTDPQPTPEPEHLTPPITDNNLTANQQPIIMTKHPKTTSNRQQISKGNLTNQVSMTKSQQHLINDVSISNHSDLLAMSQDGHLKQSMTKLPQTSSRTNQSLSILGHLLLALSGLISISVLTTKHRR</sequence>
<comment type="caution">
    <text evidence="6">The sequence shown here is derived from an EMBL/GenBank/DDBJ whole genome shotgun (WGS) entry which is preliminary data.</text>
</comment>
<feature type="compositionally biased region" description="Polar residues" evidence="2">
    <location>
        <begin position="91"/>
        <end position="104"/>
    </location>
</feature>
<reference evidence="7" key="1">
    <citation type="journal article" date="2019" name="Int. J. Syst. Evol. Microbiol.">
        <title>The Global Catalogue of Microorganisms (GCM) 10K type strain sequencing project: providing services to taxonomists for standard genome sequencing and annotation.</title>
        <authorList>
            <consortium name="The Broad Institute Genomics Platform"/>
            <consortium name="The Broad Institute Genome Sequencing Center for Infectious Disease"/>
            <person name="Wu L."/>
            <person name="Ma J."/>
        </authorList>
    </citation>
    <scope>NUCLEOTIDE SEQUENCE [LARGE SCALE GENOMIC DNA]</scope>
    <source>
        <strain evidence="7">CCM 8932</strain>
    </source>
</reference>
<evidence type="ECO:0000259" key="5">
    <source>
        <dbReference type="Pfam" id="PF07523"/>
    </source>
</evidence>
<dbReference type="NCBIfam" id="TIGR03715">
    <property type="entry name" value="KxYKxGKxW"/>
    <property type="match status" value="1"/>
</dbReference>
<keyword evidence="3" id="KW-0472">Membrane</keyword>
<feature type="domain" description="Ig-like" evidence="5">
    <location>
        <begin position="672"/>
        <end position="724"/>
    </location>
</feature>
<dbReference type="Pfam" id="PF03382">
    <property type="entry name" value="DUF285"/>
    <property type="match status" value="1"/>
</dbReference>
<accession>A0ABW1R2I7</accession>
<feature type="region of interest" description="Disordered" evidence="2">
    <location>
        <begin position="1064"/>
        <end position="1101"/>
    </location>
</feature>
<feature type="compositionally biased region" description="Basic and acidic residues" evidence="2">
    <location>
        <begin position="108"/>
        <end position="125"/>
    </location>
</feature>
<dbReference type="NCBIfam" id="TIGR02167">
    <property type="entry name" value="Liste_lipo_26"/>
    <property type="match status" value="4"/>
</dbReference>
<keyword evidence="7" id="KW-1185">Reference proteome</keyword>
<feature type="chain" id="PRO_5047382739" evidence="4">
    <location>
        <begin position="40"/>
        <end position="1205"/>
    </location>
</feature>
<feature type="signal peptide" evidence="4">
    <location>
        <begin position="1"/>
        <end position="39"/>
    </location>
</feature>
<dbReference type="InterPro" id="IPR011889">
    <property type="entry name" value="Liste_lipo_26"/>
</dbReference>
<feature type="transmembrane region" description="Helical" evidence="3">
    <location>
        <begin position="1180"/>
        <end position="1199"/>
    </location>
</feature>